<proteinExistence type="predicted"/>
<dbReference type="SUPFAM" id="SSF50939">
    <property type="entry name" value="Sialidases"/>
    <property type="match status" value="2"/>
</dbReference>
<protein>
    <recommendedName>
        <fullName evidence="4">Exo-alpha-sialidase</fullName>
    </recommendedName>
</protein>
<dbReference type="Proteomes" id="UP000065521">
    <property type="component" value="Unassembled WGS sequence"/>
</dbReference>
<sequence length="555" mass="58994">MEALMSNTQVTHDVNLNNARSESNVAINPNQPMQIVCGSKKFRNIHTYDFTLATAYSADGGYSWHDSSDLQLQGGTVLTDPALAWDDLGGVYLVGLLGNNPPTFDTVGIVIYKSPDGGQTWGAPRLIHSSAGDDKQWAAGDANPTSPYRGRVYAVWDDGADMRFARTLDHGVSWVGAGTGPTPAGTVLVSDSFSPDIRVAENGDIYIVWIAGSEIKMIVSTNGGDSFSAAPSPATGVTTLGQGLPAPNGWPVFPGGSFRVLTIPSMCVHKKQIVVAWADFRQNVSRIYCAVSHNSGGNWLTGPSGKPLLAGPLPASLQHFHPQMAVDSSGRIGCAFYEFGPKPATPLIDVVVAQSIDGGNSFDAAVVTDQPWDPSVDAPWSHGNSNVTFIGDYFGLDANSQGFHPVWTDTRTGIQELWTDIVHALPAYSIPPGLYGQVAQILAGIIQDGGGIETVGGHIIHVPPWGPEVDILVGVAIQRIATLVANPAGIEIQRSAMAMIAHVAQQEVQRLAREQQGELSWRQAMTRPSLIPPAPDASERSPETARSPETQEAGR</sequence>
<accession>A0A117XL86</accession>
<evidence type="ECO:0000313" key="3">
    <source>
        <dbReference type="Proteomes" id="UP000065521"/>
    </source>
</evidence>
<comment type="caution">
    <text evidence="2">The sequence shown here is derived from an EMBL/GenBank/DDBJ whole genome shotgun (WGS) entry which is preliminary data.</text>
</comment>
<evidence type="ECO:0008006" key="4">
    <source>
        <dbReference type="Google" id="ProtNLM"/>
    </source>
</evidence>
<organism evidence="2 3">
    <name type="scientific">Burkholderia ubonensis</name>
    <dbReference type="NCBI Taxonomy" id="101571"/>
    <lineage>
        <taxon>Bacteria</taxon>
        <taxon>Pseudomonadati</taxon>
        <taxon>Pseudomonadota</taxon>
        <taxon>Betaproteobacteria</taxon>
        <taxon>Burkholderiales</taxon>
        <taxon>Burkholderiaceae</taxon>
        <taxon>Burkholderia</taxon>
        <taxon>Burkholderia cepacia complex</taxon>
    </lineage>
</organism>
<evidence type="ECO:0000313" key="2">
    <source>
        <dbReference type="EMBL" id="KUZ81718.1"/>
    </source>
</evidence>
<evidence type="ECO:0000256" key="1">
    <source>
        <dbReference type="SAM" id="MobiDB-lite"/>
    </source>
</evidence>
<dbReference type="EMBL" id="LOTN01000071">
    <property type="protein sequence ID" value="KUZ81718.1"/>
    <property type="molecule type" value="Genomic_DNA"/>
</dbReference>
<dbReference type="CDD" id="cd15482">
    <property type="entry name" value="Sialidase_non-viral"/>
    <property type="match status" value="1"/>
</dbReference>
<name>A0A117XL86_9BURK</name>
<feature type="region of interest" description="Disordered" evidence="1">
    <location>
        <begin position="517"/>
        <end position="555"/>
    </location>
</feature>
<gene>
    <name evidence="2" type="ORF">WI38_30180</name>
</gene>
<dbReference type="InterPro" id="IPR015943">
    <property type="entry name" value="WD40/YVTN_repeat-like_dom_sf"/>
</dbReference>
<reference evidence="2 3" key="1">
    <citation type="submission" date="2015-11" db="EMBL/GenBank/DDBJ databases">
        <title>Expanding the genomic diversity of Burkholderia species for the development of highly accurate diagnostics.</title>
        <authorList>
            <person name="Sahl J."/>
            <person name="Keim P."/>
            <person name="Wagner D."/>
        </authorList>
    </citation>
    <scope>NUCLEOTIDE SEQUENCE [LARGE SCALE GENOMIC DNA]</scope>
    <source>
        <strain evidence="2 3">RF32-BP4</strain>
    </source>
</reference>
<dbReference type="Gene3D" id="2.130.10.10">
    <property type="entry name" value="YVTN repeat-like/Quinoprotein amine dehydrogenase"/>
    <property type="match status" value="1"/>
</dbReference>
<dbReference type="AlphaFoldDB" id="A0A117XL86"/>
<dbReference type="InterPro" id="IPR036278">
    <property type="entry name" value="Sialidase_sf"/>
</dbReference>